<organism evidence="1 2">
    <name type="scientific">Roseibium aggregatum (strain ATCC 25650 / DSM 13394 / JCM 20685 / NBRC 16684 / NCIMB 2208 / IAM 12614 / B1)</name>
    <name type="common">Stappia aggregata</name>
    <dbReference type="NCBI Taxonomy" id="384765"/>
    <lineage>
        <taxon>Bacteria</taxon>
        <taxon>Pseudomonadati</taxon>
        <taxon>Pseudomonadota</taxon>
        <taxon>Alphaproteobacteria</taxon>
        <taxon>Hyphomicrobiales</taxon>
        <taxon>Stappiaceae</taxon>
        <taxon>Roseibium</taxon>
    </lineage>
</organism>
<dbReference type="GeneID" id="68850269"/>
<comment type="caution">
    <text evidence="1">The sequence shown here is derived from an EMBL/GenBank/DDBJ whole genome shotgun (WGS) entry which is preliminary data.</text>
</comment>
<dbReference type="RefSeq" id="WP_006940518.1">
    <property type="nucleotide sequence ID" value="NZ_AAUW01000040.1"/>
</dbReference>
<evidence type="ECO:0000313" key="2">
    <source>
        <dbReference type="Proteomes" id="UP000004848"/>
    </source>
</evidence>
<dbReference type="Gene3D" id="1.25.40.10">
    <property type="entry name" value="Tetratricopeptide repeat domain"/>
    <property type="match status" value="1"/>
</dbReference>
<dbReference type="SUPFAM" id="SSF48452">
    <property type="entry name" value="TPR-like"/>
    <property type="match status" value="1"/>
</dbReference>
<evidence type="ECO:0000313" key="1">
    <source>
        <dbReference type="EMBL" id="EAV40170.1"/>
    </source>
</evidence>
<dbReference type="InterPro" id="IPR011990">
    <property type="entry name" value="TPR-like_helical_dom_sf"/>
</dbReference>
<dbReference type="EMBL" id="AAUW01000040">
    <property type="protein sequence ID" value="EAV40170.1"/>
    <property type="molecule type" value="Genomic_DNA"/>
</dbReference>
<reference evidence="1 2" key="1">
    <citation type="submission" date="2006-05" db="EMBL/GenBank/DDBJ databases">
        <authorList>
            <person name="King G."/>
            <person name="Ferriera S."/>
            <person name="Johnson J."/>
            <person name="Kravitz S."/>
            <person name="Beeson K."/>
            <person name="Sutton G."/>
            <person name="Rogers Y.-H."/>
            <person name="Friedman R."/>
            <person name="Frazier M."/>
            <person name="Venter J.C."/>
        </authorList>
    </citation>
    <scope>NUCLEOTIDE SEQUENCE [LARGE SCALE GENOMIC DNA]</scope>
    <source>
        <strain evidence="2">ATCC 25650 / DSM 13394 / JCM 20685 / NBRC 16684 / NCIMB 2208 / IAM 12614 / B1</strain>
    </source>
</reference>
<gene>
    <name evidence="1" type="ORF">SIAM614_00155</name>
</gene>
<dbReference type="AlphaFoldDB" id="A0P474"/>
<dbReference type="OrthoDB" id="7850492at2"/>
<dbReference type="Proteomes" id="UP000004848">
    <property type="component" value="Unassembled WGS sequence"/>
</dbReference>
<accession>A0P474</accession>
<name>A0P474_ROSAI</name>
<protein>
    <submittedName>
        <fullName evidence="1">Uncharacterized protein</fullName>
    </submittedName>
</protein>
<proteinExistence type="predicted"/>
<sequence length="144" mass="16195">MFPATGDRPGTPEDILPDDIEFVIGAANAKVRAGKLDDAIRMYMFLAELGPFNYRVLQGLTNCLLMRGLFVQALPFATLMVDLQPRNPHGYYFSGLACWSSGHHREAIEDFEIVLHLKDEVKDLSILTECEMLLRHLRKDTGTA</sequence>
<dbReference type="eggNOG" id="COG0457">
    <property type="taxonomic scope" value="Bacteria"/>
</dbReference>